<dbReference type="Proteomes" id="UP000019241">
    <property type="component" value="Unassembled WGS sequence"/>
</dbReference>
<dbReference type="InterPro" id="IPR044927">
    <property type="entry name" value="Endonuclea_NS_2"/>
</dbReference>
<name>W7DD44_9LIST</name>
<protein>
    <recommendedName>
        <fullName evidence="1">Type VII secretion system protein EssD-like domain-containing protein</fullName>
    </recommendedName>
</protein>
<organism evidence="2 3">
    <name type="scientific">Listeria fleischmannii FSL S10-1203</name>
    <dbReference type="NCBI Taxonomy" id="1265822"/>
    <lineage>
        <taxon>Bacteria</taxon>
        <taxon>Bacillati</taxon>
        <taxon>Bacillota</taxon>
        <taxon>Bacilli</taxon>
        <taxon>Bacillales</taxon>
        <taxon>Listeriaceae</taxon>
        <taxon>Listeria</taxon>
    </lineage>
</organism>
<gene>
    <name evidence="2" type="ORF">MCOL2_18739</name>
</gene>
<comment type="caution">
    <text evidence="2">The sequence shown here is derived from an EMBL/GenBank/DDBJ whole genome shotgun (WGS) entry which is preliminary data.</text>
</comment>
<evidence type="ECO:0000259" key="1">
    <source>
        <dbReference type="Pfam" id="PF13930"/>
    </source>
</evidence>
<sequence length="124" mass="13759">MTSFTFCFFCCKQDRNAGMQRIAGREDRLIDDDGGHLIGSQFNGPGDIDNLVAQNSQINRSGGEWYSMEQEWVSALKEVPPKKVSVKIEPLYSGGSLRPDAFYVKYSIEGQGELTKFIENIAGG</sequence>
<dbReference type="RefSeq" id="WP_052006906.1">
    <property type="nucleotide sequence ID" value="NZ_AODM01000073.1"/>
</dbReference>
<dbReference type="InterPro" id="IPR044929">
    <property type="entry name" value="DNA/RNA_non-sp_Endonuclease_sf"/>
</dbReference>
<dbReference type="EMBL" id="AODM01000073">
    <property type="protein sequence ID" value="EUJ47060.1"/>
    <property type="molecule type" value="Genomic_DNA"/>
</dbReference>
<evidence type="ECO:0000313" key="3">
    <source>
        <dbReference type="Proteomes" id="UP000019241"/>
    </source>
</evidence>
<reference evidence="2 3" key="1">
    <citation type="submission" date="2012-12" db="EMBL/GenBank/DDBJ databases">
        <title>Novel taxa of Listeriaceae from agricultural environments in the United States.</title>
        <authorList>
            <person name="den Bakker H.C."/>
            <person name="Allred A."/>
            <person name="Warchocki S."/>
            <person name="Wright E.M."/>
            <person name="Burrell A."/>
            <person name="Nightingale K.K."/>
            <person name="Kephart D."/>
            <person name="Wiedmann M."/>
        </authorList>
    </citation>
    <scope>NUCLEOTIDE SEQUENCE [LARGE SCALE GENOMIC DNA]</scope>
    <source>
        <strain evidence="2 3">FSL S10-1203</strain>
    </source>
</reference>
<proteinExistence type="predicted"/>
<dbReference type="PATRIC" id="fig|1265822.4.peg.3820"/>
<dbReference type="Pfam" id="PF13930">
    <property type="entry name" value="Endonuclea_NS_2"/>
    <property type="match status" value="1"/>
</dbReference>
<accession>W7DD44</accession>
<dbReference type="Gene3D" id="3.40.570.10">
    <property type="entry name" value="Extracellular Endonuclease, subunit A"/>
    <property type="match status" value="1"/>
</dbReference>
<feature type="domain" description="Type VII secretion system protein EssD-like" evidence="1">
    <location>
        <begin position="14"/>
        <end position="109"/>
    </location>
</feature>
<evidence type="ECO:0000313" key="2">
    <source>
        <dbReference type="EMBL" id="EUJ47060.1"/>
    </source>
</evidence>
<dbReference type="AlphaFoldDB" id="W7DD44"/>